<dbReference type="InterPro" id="IPR024768">
    <property type="entry name" value="Marf1"/>
</dbReference>
<dbReference type="GO" id="GO:0005777">
    <property type="term" value="C:peroxisome"/>
    <property type="evidence" value="ECO:0007669"/>
    <property type="project" value="InterPro"/>
</dbReference>
<dbReference type="Pfam" id="PF01936">
    <property type="entry name" value="NYN"/>
    <property type="match status" value="1"/>
</dbReference>
<sequence>MGVFGNSKAAPELVNSKTSVLWDMDTCPVPEGYDARRVRPSIESALKNLGYLGPVTISAMGNLEKTPAQVLQGLSSTGIAVTNYVSRTVRGRMLYGIMNFKTLNPPPATIMIISDKVADEMTIVLSRNQQSESGYNLVVASNDNSWKWTPLFTTANWLWKTILADDQQETRRYVLHKCSESGESASFFCESCEFTAPSVTNFTSHLSTKTHKQNELRIIKSMEPDPMEEPPKRKANRRLRVGFRTYHVLLGARRVARRLARRCT</sequence>
<reference evidence="2" key="1">
    <citation type="submission" date="2016-07" db="EMBL/GenBank/DDBJ databases">
        <title>De novo transcriptome assembly of four accessions of the metal hyperaccumulator plant Noccaea caerulescens.</title>
        <authorList>
            <person name="Blande D."/>
            <person name="Halimaa P."/>
            <person name="Tervahauta A.I."/>
            <person name="Aarts M.G."/>
            <person name="Karenlampi S.O."/>
        </authorList>
    </citation>
    <scope>NUCLEOTIDE SEQUENCE</scope>
</reference>
<dbReference type="Gene3D" id="3.30.160.60">
    <property type="entry name" value="Classic Zinc Finger"/>
    <property type="match status" value="1"/>
</dbReference>
<gene>
    <name evidence="2" type="ORF">MP_TR26811_c6_g1_i1_g.79763</name>
</gene>
<dbReference type="EMBL" id="GEVM01012336">
    <property type="protein sequence ID" value="JAU93602.1"/>
    <property type="molecule type" value="Transcribed_RNA"/>
</dbReference>
<accession>A0A1J3JM86</accession>
<organism evidence="2">
    <name type="scientific">Noccaea caerulescens</name>
    <name type="common">Alpine penny-cress</name>
    <name type="synonym">Thlaspi caerulescens</name>
    <dbReference type="NCBI Taxonomy" id="107243"/>
    <lineage>
        <taxon>Eukaryota</taxon>
        <taxon>Viridiplantae</taxon>
        <taxon>Streptophyta</taxon>
        <taxon>Embryophyta</taxon>
        <taxon>Tracheophyta</taxon>
        <taxon>Spermatophyta</taxon>
        <taxon>Magnoliopsida</taxon>
        <taxon>eudicotyledons</taxon>
        <taxon>Gunneridae</taxon>
        <taxon>Pentapetalae</taxon>
        <taxon>rosids</taxon>
        <taxon>malvids</taxon>
        <taxon>Brassicales</taxon>
        <taxon>Brassicaceae</taxon>
        <taxon>Coluteocarpeae</taxon>
        <taxon>Noccaea</taxon>
    </lineage>
</organism>
<proteinExistence type="predicted"/>
<name>A0A1J3JM86_NOCCA</name>
<protein>
    <recommendedName>
        <fullName evidence="1">NYN domain-containing protein</fullName>
    </recommendedName>
</protein>
<feature type="domain" description="NYN" evidence="1">
    <location>
        <begin position="17"/>
        <end position="139"/>
    </location>
</feature>
<dbReference type="GO" id="GO:0010468">
    <property type="term" value="P:regulation of gene expression"/>
    <property type="evidence" value="ECO:0007669"/>
    <property type="project" value="InterPro"/>
</dbReference>
<evidence type="ECO:0000313" key="2">
    <source>
        <dbReference type="EMBL" id="JAU93602.1"/>
    </source>
</evidence>
<dbReference type="CDD" id="cd10910">
    <property type="entry name" value="PIN_limkain_b1_N_like"/>
    <property type="match status" value="1"/>
</dbReference>
<evidence type="ECO:0000259" key="1">
    <source>
        <dbReference type="Pfam" id="PF01936"/>
    </source>
</evidence>
<dbReference type="PANTHER" id="PTHR14379">
    <property type="entry name" value="LIMKAIN B LKAP"/>
    <property type="match status" value="1"/>
</dbReference>
<dbReference type="InterPro" id="IPR021139">
    <property type="entry name" value="NYN"/>
</dbReference>
<dbReference type="GO" id="GO:0004540">
    <property type="term" value="F:RNA nuclease activity"/>
    <property type="evidence" value="ECO:0007669"/>
    <property type="project" value="InterPro"/>
</dbReference>
<dbReference type="PANTHER" id="PTHR14379:SF78">
    <property type="entry name" value="NYN DOMAIN-CONTAINING PROTEIN"/>
    <property type="match status" value="1"/>
</dbReference>
<dbReference type="AlphaFoldDB" id="A0A1J3JM86"/>